<evidence type="ECO:0000313" key="3">
    <source>
        <dbReference type="Proteomes" id="UP000828390"/>
    </source>
</evidence>
<dbReference type="Proteomes" id="UP000828390">
    <property type="component" value="Unassembled WGS sequence"/>
</dbReference>
<reference evidence="2" key="2">
    <citation type="submission" date="2020-11" db="EMBL/GenBank/DDBJ databases">
        <authorList>
            <person name="McCartney M.A."/>
            <person name="Auch B."/>
            <person name="Kono T."/>
            <person name="Mallez S."/>
            <person name="Becker A."/>
            <person name="Gohl D.M."/>
            <person name="Silverstein K.A.T."/>
            <person name="Koren S."/>
            <person name="Bechman K.B."/>
            <person name="Herman A."/>
            <person name="Abrahante J.E."/>
            <person name="Garbe J."/>
        </authorList>
    </citation>
    <scope>NUCLEOTIDE SEQUENCE</scope>
    <source>
        <strain evidence="2">Duluth1</strain>
        <tissue evidence="2">Whole animal</tissue>
    </source>
</reference>
<gene>
    <name evidence="2" type="ORF">DPMN_143980</name>
</gene>
<evidence type="ECO:0000256" key="1">
    <source>
        <dbReference type="SAM" id="MobiDB-lite"/>
    </source>
</evidence>
<reference evidence="2" key="1">
    <citation type="journal article" date="2019" name="bioRxiv">
        <title>The Genome of the Zebra Mussel, Dreissena polymorpha: A Resource for Invasive Species Research.</title>
        <authorList>
            <person name="McCartney M.A."/>
            <person name="Auch B."/>
            <person name="Kono T."/>
            <person name="Mallez S."/>
            <person name="Zhang Y."/>
            <person name="Obille A."/>
            <person name="Becker A."/>
            <person name="Abrahante J.E."/>
            <person name="Garbe J."/>
            <person name="Badalamenti J.P."/>
            <person name="Herman A."/>
            <person name="Mangelson H."/>
            <person name="Liachko I."/>
            <person name="Sullivan S."/>
            <person name="Sone E.D."/>
            <person name="Koren S."/>
            <person name="Silverstein K.A.T."/>
            <person name="Beckman K.B."/>
            <person name="Gohl D.M."/>
        </authorList>
    </citation>
    <scope>NUCLEOTIDE SEQUENCE</scope>
    <source>
        <strain evidence="2">Duluth1</strain>
        <tissue evidence="2">Whole animal</tissue>
    </source>
</reference>
<dbReference type="EMBL" id="JAIWYP010000006">
    <property type="protein sequence ID" value="KAH3815457.1"/>
    <property type="molecule type" value="Genomic_DNA"/>
</dbReference>
<sequence length="60" mass="6708">MEGRLPQRVQASDDSDADTSSYDDIRVLCGQRNSDDEDNNKDRPSLPPNESHSHNFNSSS</sequence>
<organism evidence="2 3">
    <name type="scientific">Dreissena polymorpha</name>
    <name type="common">Zebra mussel</name>
    <name type="synonym">Mytilus polymorpha</name>
    <dbReference type="NCBI Taxonomy" id="45954"/>
    <lineage>
        <taxon>Eukaryota</taxon>
        <taxon>Metazoa</taxon>
        <taxon>Spiralia</taxon>
        <taxon>Lophotrochozoa</taxon>
        <taxon>Mollusca</taxon>
        <taxon>Bivalvia</taxon>
        <taxon>Autobranchia</taxon>
        <taxon>Heteroconchia</taxon>
        <taxon>Euheterodonta</taxon>
        <taxon>Imparidentia</taxon>
        <taxon>Neoheterodontei</taxon>
        <taxon>Myida</taxon>
        <taxon>Dreissenoidea</taxon>
        <taxon>Dreissenidae</taxon>
        <taxon>Dreissena</taxon>
    </lineage>
</organism>
<dbReference type="AlphaFoldDB" id="A0A9D4GEK7"/>
<protein>
    <submittedName>
        <fullName evidence="2">Uncharacterized protein</fullName>
    </submittedName>
</protein>
<evidence type="ECO:0000313" key="2">
    <source>
        <dbReference type="EMBL" id="KAH3815457.1"/>
    </source>
</evidence>
<accession>A0A9D4GEK7</accession>
<comment type="caution">
    <text evidence="2">The sequence shown here is derived from an EMBL/GenBank/DDBJ whole genome shotgun (WGS) entry which is preliminary data.</text>
</comment>
<proteinExistence type="predicted"/>
<keyword evidence="3" id="KW-1185">Reference proteome</keyword>
<feature type="region of interest" description="Disordered" evidence="1">
    <location>
        <begin position="1"/>
        <end position="60"/>
    </location>
</feature>
<name>A0A9D4GEK7_DREPO</name>